<dbReference type="EMBL" id="JAOCBE010000001">
    <property type="protein sequence ID" value="MDH0968366.1"/>
    <property type="molecule type" value="Genomic_DNA"/>
</dbReference>
<organism evidence="3 4">
    <name type="scientific">Acinetobacter johnsonii</name>
    <dbReference type="NCBI Taxonomy" id="40214"/>
    <lineage>
        <taxon>Bacteria</taxon>
        <taxon>Pseudomonadati</taxon>
        <taxon>Pseudomonadota</taxon>
        <taxon>Gammaproteobacteria</taxon>
        <taxon>Moraxellales</taxon>
        <taxon>Moraxellaceae</taxon>
        <taxon>Acinetobacter</taxon>
    </lineage>
</organism>
<dbReference type="InterPro" id="IPR034139">
    <property type="entry name" value="TOPRIM_OLD"/>
</dbReference>
<feature type="domain" description="OLD protein-like TOPRIM" evidence="2">
    <location>
        <begin position="387"/>
        <end position="453"/>
    </location>
</feature>
<gene>
    <name evidence="3" type="ORF">N5C10_03455</name>
</gene>
<protein>
    <submittedName>
        <fullName evidence="3">AAA family ATPase</fullName>
    </submittedName>
</protein>
<dbReference type="InterPro" id="IPR041685">
    <property type="entry name" value="AAA_GajA/Old/RecF-like"/>
</dbReference>
<feature type="domain" description="Endonuclease GajA/Old nuclease/RecF-like AAA" evidence="1">
    <location>
        <begin position="3"/>
        <end position="335"/>
    </location>
</feature>
<evidence type="ECO:0000313" key="3">
    <source>
        <dbReference type="EMBL" id="MDH0968366.1"/>
    </source>
</evidence>
<dbReference type="InterPro" id="IPR051396">
    <property type="entry name" value="Bact_Antivir_Def_Nuclease"/>
</dbReference>
<evidence type="ECO:0000313" key="4">
    <source>
        <dbReference type="Proteomes" id="UP001159915"/>
    </source>
</evidence>
<reference evidence="3" key="1">
    <citation type="submission" date="2022-09" db="EMBL/GenBank/DDBJ databases">
        <title>Intensive care unit water sources are persistently colonized with multi-drug resistant bacteria and are the site of extensive horizontal gene transfer of antibiotic resistance genes.</title>
        <authorList>
            <person name="Diorio-Toth L."/>
        </authorList>
    </citation>
    <scope>NUCLEOTIDE SEQUENCE</scope>
    <source>
        <strain evidence="3">GD03920</strain>
    </source>
</reference>
<sequence length="587" mass="66056">MHKITEVAIRNFKSCRETVLKLESFTALVGYNNAGKSNLLKCIDALVRGKAQDGNSFYDLKKPIEIVALLEGLGDESLAHLSEAQVNSLKPYLEEGKIRIRFFQEKEGTGKNAVVMGVQRPSQNDDNWNNPNGLPQAITTLFPEPTFINSMEDAAEDVSKYKAGNTIGKLIAILQKEIIATKVDVINDALQVIGSKLNVDGEERLKDFEEFDKSINEKIEDFFPGLKLNIDIPTPDIADLFKQGKIKVTEDGSQKKTDFNDMGHGAQRAIQMTLIRHLAEITKDVSKDGKTNLLLIDEPELFLHPQAIELLRASLKSLSNKGYQVVFTTHSPFMIEPEDIPYTNIVRKNAEGTRVETRLNEAIAKVLDTHDAQARLLFETYNLGQILFSDAVLIAEGDTEKQVLPPLIKKVIGKTLGELKLALVIANGSQSISGMMNILKEMNIPVKALVDLDFAFSAHRYQLIEKENEYIQKCLDIICEIQPKYGFQLQGRYPTSGNGFKAAQIYELLAQQSEAIDSIQGLIEHFKTHSIWVWRLGAIEPHLCLEAKETDEWYKFKQNLNEKKIEEVIADPLHIEEFTEWCTNRAL</sequence>
<dbReference type="CDD" id="cd00267">
    <property type="entry name" value="ABC_ATPase"/>
    <property type="match status" value="1"/>
</dbReference>
<dbReference type="CDD" id="cd01026">
    <property type="entry name" value="TOPRIM_OLD"/>
    <property type="match status" value="1"/>
</dbReference>
<dbReference type="PANTHER" id="PTHR43581:SF4">
    <property type="entry name" value="ATP_GTP PHOSPHATASE"/>
    <property type="match status" value="1"/>
</dbReference>
<dbReference type="Proteomes" id="UP001159915">
    <property type="component" value="Unassembled WGS sequence"/>
</dbReference>
<dbReference type="RefSeq" id="WP_075695922.1">
    <property type="nucleotide sequence ID" value="NZ_CP068187.1"/>
</dbReference>
<name>A0AA42MST8_ACIJO</name>
<dbReference type="Pfam" id="PF20469">
    <property type="entry name" value="OLD-like_TOPRIM"/>
    <property type="match status" value="1"/>
</dbReference>
<dbReference type="AlphaFoldDB" id="A0AA42MST8"/>
<dbReference type="PANTHER" id="PTHR43581">
    <property type="entry name" value="ATP/GTP PHOSPHATASE"/>
    <property type="match status" value="1"/>
</dbReference>
<dbReference type="Gene3D" id="3.40.50.300">
    <property type="entry name" value="P-loop containing nucleotide triphosphate hydrolases"/>
    <property type="match status" value="1"/>
</dbReference>
<dbReference type="Pfam" id="PF13175">
    <property type="entry name" value="AAA_15"/>
    <property type="match status" value="1"/>
</dbReference>
<accession>A0AA42MST8</accession>
<dbReference type="SUPFAM" id="SSF52540">
    <property type="entry name" value="P-loop containing nucleoside triphosphate hydrolases"/>
    <property type="match status" value="1"/>
</dbReference>
<evidence type="ECO:0000259" key="2">
    <source>
        <dbReference type="Pfam" id="PF20469"/>
    </source>
</evidence>
<dbReference type="InterPro" id="IPR027417">
    <property type="entry name" value="P-loop_NTPase"/>
</dbReference>
<proteinExistence type="predicted"/>
<evidence type="ECO:0000259" key="1">
    <source>
        <dbReference type="Pfam" id="PF13175"/>
    </source>
</evidence>
<comment type="caution">
    <text evidence="3">The sequence shown here is derived from an EMBL/GenBank/DDBJ whole genome shotgun (WGS) entry which is preliminary data.</text>
</comment>